<evidence type="ECO:0000256" key="1">
    <source>
        <dbReference type="ARBA" id="ARBA00006914"/>
    </source>
</evidence>
<comment type="similarity">
    <text evidence="1">Belongs to the AAA ATPase family.</text>
</comment>
<dbReference type="InterPro" id="IPR003593">
    <property type="entry name" value="AAA+_ATPase"/>
</dbReference>
<dbReference type="InterPro" id="IPR003959">
    <property type="entry name" value="ATPase_AAA_core"/>
</dbReference>
<keyword evidence="3" id="KW-0067">ATP-binding</keyword>
<keyword evidence="5" id="KW-0614">Plasmid</keyword>
<evidence type="ECO:0000256" key="2">
    <source>
        <dbReference type="ARBA" id="ARBA00022741"/>
    </source>
</evidence>
<accession>A0A140A0Q6</accession>
<protein>
    <submittedName>
        <fullName evidence="5">AAA ATPase, central region</fullName>
    </submittedName>
</protein>
<sequence>MTSHNTPSLDQLFEKRLNFPDFEPQERLAKLVGLDDQKARLTKILSLLVNPSGLRTWAQQFHPDAEDLLKYVLRRPPLVVLAGDVGSGKTELAETIGDAVARQDNIDITLYPLSLSSRGQGRVGEMTQLLSAAFDYTVEAATRLKNADGTARGAVILLVDEADALAQSRESAQMHHEDRAGVNAFIRGIDRIANGQLPAAVIMCTNRIGALDPAVKRRAADILTFERPNEIQRYAVLSKSLQALGFNDDEINHFVAATGEKADSCGFTFSDLTQRLLPTIVLDAYPAHSVKFERALEITNQMNPTPPFEERKI</sequence>
<dbReference type="Gene3D" id="3.40.50.300">
    <property type="entry name" value="P-loop containing nucleotide triphosphate hydrolases"/>
    <property type="match status" value="1"/>
</dbReference>
<dbReference type="InterPro" id="IPR050221">
    <property type="entry name" value="26S_Proteasome_ATPase"/>
</dbReference>
<name>A0A140A0Q6_ACIBA</name>
<dbReference type="RefSeq" id="WP_020753578.1">
    <property type="nucleotide sequence ID" value="NZ_CP051867.1"/>
</dbReference>
<dbReference type="EMBL" id="KM884819">
    <property type="protein sequence ID" value="AKP49153.1"/>
    <property type="molecule type" value="Genomic_DNA"/>
</dbReference>
<keyword evidence="2" id="KW-0547">Nucleotide-binding</keyword>
<evidence type="ECO:0000256" key="3">
    <source>
        <dbReference type="ARBA" id="ARBA00022840"/>
    </source>
</evidence>
<dbReference type="AlphaFoldDB" id="A0A140A0Q6"/>
<reference evidence="5" key="1">
    <citation type="submission" date="2014-10" db="EMBL/GenBank/DDBJ databases">
        <title>Acinetobacter baumannii 64-3985 strain harbouring the OXA-58 carbapenemase and APH(3')-VI aminoglycoside phosphotransferase.</title>
        <authorList>
            <person name="Yu H."/>
            <person name="Guo Q."/>
            <person name="Zhou Y."/>
            <person name="Xu X."/>
            <person name="Wang M.G."/>
        </authorList>
    </citation>
    <scope>NUCLEOTIDE SEQUENCE</scope>
    <source>
        <strain evidence="5">64-3985</strain>
        <plasmid evidence="5">pHS35</plasmid>
    </source>
</reference>
<organism evidence="5">
    <name type="scientific">Acinetobacter baumannii</name>
    <dbReference type="NCBI Taxonomy" id="470"/>
    <lineage>
        <taxon>Bacteria</taxon>
        <taxon>Pseudomonadati</taxon>
        <taxon>Pseudomonadota</taxon>
        <taxon>Gammaproteobacteria</taxon>
        <taxon>Moraxellales</taxon>
        <taxon>Moraxellaceae</taxon>
        <taxon>Acinetobacter</taxon>
        <taxon>Acinetobacter calcoaceticus/baumannii complex</taxon>
    </lineage>
</organism>
<dbReference type="SUPFAM" id="SSF52540">
    <property type="entry name" value="P-loop containing nucleoside triphosphate hydrolases"/>
    <property type="match status" value="1"/>
</dbReference>
<evidence type="ECO:0000313" key="5">
    <source>
        <dbReference type="EMBL" id="AKP49153.1"/>
    </source>
</evidence>
<dbReference type="SMART" id="SM00382">
    <property type="entry name" value="AAA"/>
    <property type="match status" value="1"/>
</dbReference>
<feature type="domain" description="AAA+ ATPase" evidence="4">
    <location>
        <begin position="75"/>
        <end position="229"/>
    </location>
</feature>
<evidence type="ECO:0000259" key="4">
    <source>
        <dbReference type="SMART" id="SM00382"/>
    </source>
</evidence>
<dbReference type="InterPro" id="IPR027417">
    <property type="entry name" value="P-loop_NTPase"/>
</dbReference>
<dbReference type="PANTHER" id="PTHR23073">
    <property type="entry name" value="26S PROTEASOME REGULATORY SUBUNIT"/>
    <property type="match status" value="1"/>
</dbReference>
<dbReference type="Pfam" id="PF00004">
    <property type="entry name" value="AAA"/>
    <property type="match status" value="1"/>
</dbReference>
<dbReference type="GO" id="GO:0016887">
    <property type="term" value="F:ATP hydrolysis activity"/>
    <property type="evidence" value="ECO:0007669"/>
    <property type="project" value="InterPro"/>
</dbReference>
<dbReference type="GO" id="GO:0005524">
    <property type="term" value="F:ATP binding"/>
    <property type="evidence" value="ECO:0007669"/>
    <property type="project" value="UniProtKB-KW"/>
</dbReference>
<proteinExistence type="inferred from homology"/>
<geneLocation type="plasmid" evidence="5">
    <name>pHS35</name>
</geneLocation>